<dbReference type="EMBL" id="CAJJDO010000078">
    <property type="protein sequence ID" value="CAD8182335.1"/>
    <property type="molecule type" value="Genomic_DNA"/>
</dbReference>
<keyword evidence="2" id="KW-1185">Reference proteome</keyword>
<dbReference type="AlphaFoldDB" id="A0A8S1W245"/>
<evidence type="ECO:0000313" key="1">
    <source>
        <dbReference type="EMBL" id="CAD8182335.1"/>
    </source>
</evidence>
<organism evidence="1 2">
    <name type="scientific">Paramecium pentaurelia</name>
    <dbReference type="NCBI Taxonomy" id="43138"/>
    <lineage>
        <taxon>Eukaryota</taxon>
        <taxon>Sar</taxon>
        <taxon>Alveolata</taxon>
        <taxon>Ciliophora</taxon>
        <taxon>Intramacronucleata</taxon>
        <taxon>Oligohymenophorea</taxon>
        <taxon>Peniculida</taxon>
        <taxon>Parameciidae</taxon>
        <taxon>Paramecium</taxon>
    </lineage>
</organism>
<reference evidence="1" key="1">
    <citation type="submission" date="2021-01" db="EMBL/GenBank/DDBJ databases">
        <authorList>
            <consortium name="Genoscope - CEA"/>
            <person name="William W."/>
        </authorList>
    </citation>
    <scope>NUCLEOTIDE SEQUENCE</scope>
</reference>
<gene>
    <name evidence="1" type="ORF">PPENT_87.1.T0780143</name>
</gene>
<evidence type="ECO:0000313" key="2">
    <source>
        <dbReference type="Proteomes" id="UP000689195"/>
    </source>
</evidence>
<proteinExistence type="predicted"/>
<dbReference type="Proteomes" id="UP000689195">
    <property type="component" value="Unassembled WGS sequence"/>
</dbReference>
<name>A0A8S1W245_9CILI</name>
<accession>A0A8S1W245</accession>
<sequence length="129" mass="15943">MKVFVFQLYIKYLLNFWGWKFKIACTWRRSINHRVNDLNFRIQLKCLKILNMMQIIKYILKFQQLEYLEQYQQYMKQILFHWQLLVTKVLCIQIKKIIISKIKTFINFLKGITPQILGKIRKAIQQHNF</sequence>
<protein>
    <submittedName>
        <fullName evidence="1">Uncharacterized protein</fullName>
    </submittedName>
</protein>
<comment type="caution">
    <text evidence="1">The sequence shown here is derived from an EMBL/GenBank/DDBJ whole genome shotgun (WGS) entry which is preliminary data.</text>
</comment>